<dbReference type="Proteomes" id="UP001157974">
    <property type="component" value="Unassembled WGS sequence"/>
</dbReference>
<organism evidence="5 6">
    <name type="scientific">Rhodosorus marinus</name>
    <dbReference type="NCBI Taxonomy" id="101924"/>
    <lineage>
        <taxon>Eukaryota</taxon>
        <taxon>Rhodophyta</taxon>
        <taxon>Stylonematophyceae</taxon>
        <taxon>Stylonematales</taxon>
        <taxon>Stylonemataceae</taxon>
        <taxon>Rhodosorus</taxon>
    </lineage>
</organism>
<dbReference type="InterPro" id="IPR016024">
    <property type="entry name" value="ARM-type_fold"/>
</dbReference>
<feature type="domain" description="Phosphatase PP2A regulatory subunit A/Splicing factor 3B subunit 1-like HEAT repeat" evidence="4">
    <location>
        <begin position="295"/>
        <end position="380"/>
    </location>
</feature>
<reference evidence="5 6" key="1">
    <citation type="journal article" date="2023" name="Nat. Commun.">
        <title>Origin of minicircular mitochondrial genomes in red algae.</title>
        <authorList>
            <person name="Lee Y."/>
            <person name="Cho C.H."/>
            <person name="Lee Y.M."/>
            <person name="Park S.I."/>
            <person name="Yang J.H."/>
            <person name="West J.A."/>
            <person name="Bhattacharya D."/>
            <person name="Yoon H.S."/>
        </authorList>
    </citation>
    <scope>NUCLEOTIDE SEQUENCE [LARGE SCALE GENOMIC DNA]</scope>
    <source>
        <strain evidence="5 6">CCMP1338</strain>
        <tissue evidence="5">Whole cell</tissue>
    </source>
</reference>
<feature type="repeat" description="HEAT" evidence="3">
    <location>
        <begin position="547"/>
        <end position="586"/>
    </location>
</feature>
<sequence>MTSGDAENHDETQAAASLIDGLKGPELSIRVTATQGLSKIGAALGPERTREELLPFLAETIEDDDEVLKALAQVLGDMLDVVGGAKHVTSLLPLLEVLAASEERAVREEGVISIRKLAKSSSELLPERKAEVAVSELLPMVTRLADSDWFTSRVSACELVATTCEGFSEENRDALLRAMSIHRKLADDEKATVRREAALHIADLSEKVAAFDPLLVQNEMFQTLRKLSEDDQDSVRFSAITSSPRVIALLPESLREEMCLPMIKSMVEDSAWRVRYMMADQLVLISDLLSSKTLRDEILPAFVSFLKDCDSEVRTIAAERTPELTKRLVNATEDTAEVGDVVEIVVRDILPILKELVTDTCKFVRVALASNLVSLAPEIGEENTNKHLLDMVLVLLKDEDSQVRLNVIASLDSLSFVMTVRNLSNVLLPAIVGLAENRNWRIRLAVIEHIPLLARQLGRQVFDDEMHLTALCLTWLGDCVWSVREASIINLRSLTDLYGEDWAQSTVVPEIIDLFKNSSNYLYRMTSLNAIGSLSEVLSRDIVEGEFLPLVSDFACNDPIPNVRFCAARTLSSLVQYIGEERRKSDIVPVLEKMTSNEENDIDVVNFAEAALEKLII</sequence>
<feature type="repeat" description="HEAT" evidence="3">
    <location>
        <begin position="427"/>
        <end position="465"/>
    </location>
</feature>
<feature type="repeat" description="HEAT" evidence="3">
    <location>
        <begin position="507"/>
        <end position="546"/>
    </location>
</feature>
<comment type="similarity">
    <text evidence="2">Belongs to the phosphatase 2A regulatory subunit A family.</text>
</comment>
<dbReference type="EMBL" id="JAMWBK010000001">
    <property type="protein sequence ID" value="KAJ8908430.1"/>
    <property type="molecule type" value="Genomic_DNA"/>
</dbReference>
<gene>
    <name evidence="5" type="ORF">NDN08_005139</name>
</gene>
<dbReference type="GO" id="GO:0019888">
    <property type="term" value="F:protein phosphatase regulator activity"/>
    <property type="evidence" value="ECO:0007669"/>
    <property type="project" value="TreeGrafter"/>
</dbReference>
<dbReference type="Pfam" id="PF22646">
    <property type="entry name" value="PPP2R1A-like_HEAT"/>
    <property type="match status" value="1"/>
</dbReference>
<comment type="caution">
    <text evidence="5">The sequence shown here is derived from an EMBL/GenBank/DDBJ whole genome shotgun (WGS) entry which is preliminary data.</text>
</comment>
<keyword evidence="1" id="KW-0677">Repeat</keyword>
<accession>A0AAV8V0N9</accession>
<dbReference type="GO" id="GO:0000159">
    <property type="term" value="C:protein phosphatase type 2A complex"/>
    <property type="evidence" value="ECO:0007669"/>
    <property type="project" value="TreeGrafter"/>
</dbReference>
<dbReference type="InterPro" id="IPR011989">
    <property type="entry name" value="ARM-like"/>
</dbReference>
<dbReference type="InterPro" id="IPR021133">
    <property type="entry name" value="HEAT_type_2"/>
</dbReference>
<dbReference type="PANTHER" id="PTHR10648:SF4">
    <property type="entry name" value="PROTEIN PHOSPHATASE 2 (FORMERLY 2A), REGULATORY SUBUNIT A, BETA ISOFORM-RELATED"/>
    <property type="match status" value="1"/>
</dbReference>
<protein>
    <recommendedName>
        <fullName evidence="4">Phosphatase PP2A regulatory subunit A/Splicing factor 3B subunit 1-like HEAT repeat domain-containing protein</fullName>
    </recommendedName>
</protein>
<evidence type="ECO:0000256" key="2">
    <source>
        <dbReference type="ARBA" id="ARBA00038332"/>
    </source>
</evidence>
<dbReference type="PROSITE" id="PS50077">
    <property type="entry name" value="HEAT_REPEAT"/>
    <property type="match status" value="7"/>
</dbReference>
<dbReference type="SUPFAM" id="SSF48371">
    <property type="entry name" value="ARM repeat"/>
    <property type="match status" value="1"/>
</dbReference>
<feature type="repeat" description="HEAT" evidence="3">
    <location>
        <begin position="349"/>
        <end position="387"/>
    </location>
</feature>
<evidence type="ECO:0000256" key="3">
    <source>
        <dbReference type="PROSITE-ProRule" id="PRU00103"/>
    </source>
</evidence>
<dbReference type="InterPro" id="IPR051023">
    <property type="entry name" value="PP2A_Regulatory_Subunit_A"/>
</dbReference>
<keyword evidence="6" id="KW-1185">Reference proteome</keyword>
<evidence type="ECO:0000259" key="4">
    <source>
        <dbReference type="Pfam" id="PF22646"/>
    </source>
</evidence>
<dbReference type="Gene3D" id="1.25.10.10">
    <property type="entry name" value="Leucine-rich Repeat Variant"/>
    <property type="match status" value="1"/>
</dbReference>
<dbReference type="AlphaFoldDB" id="A0AAV8V0N9"/>
<evidence type="ECO:0000313" key="6">
    <source>
        <dbReference type="Proteomes" id="UP001157974"/>
    </source>
</evidence>
<feature type="repeat" description="HEAT" evidence="3">
    <location>
        <begin position="259"/>
        <end position="297"/>
    </location>
</feature>
<evidence type="ECO:0000313" key="5">
    <source>
        <dbReference type="EMBL" id="KAJ8908430.1"/>
    </source>
</evidence>
<dbReference type="InterPro" id="IPR054573">
    <property type="entry name" value="PP2A/SF3B1-like_HEAT"/>
</dbReference>
<dbReference type="PANTHER" id="PTHR10648">
    <property type="entry name" value="SERINE/THREONINE-PROTEIN PHOSPHATASE PP2A 65 KDA REGULATORY SUBUNIT"/>
    <property type="match status" value="1"/>
</dbReference>
<feature type="repeat" description="HEAT" evidence="3">
    <location>
        <begin position="388"/>
        <end position="425"/>
    </location>
</feature>
<proteinExistence type="inferred from homology"/>
<feature type="repeat" description="HEAT" evidence="3">
    <location>
        <begin position="298"/>
        <end position="335"/>
    </location>
</feature>
<name>A0AAV8V0N9_9RHOD</name>
<dbReference type="GO" id="GO:0005829">
    <property type="term" value="C:cytosol"/>
    <property type="evidence" value="ECO:0007669"/>
    <property type="project" value="TreeGrafter"/>
</dbReference>
<evidence type="ECO:0000256" key="1">
    <source>
        <dbReference type="ARBA" id="ARBA00022737"/>
    </source>
</evidence>
<dbReference type="GO" id="GO:0005634">
    <property type="term" value="C:nucleus"/>
    <property type="evidence" value="ECO:0007669"/>
    <property type="project" value="TreeGrafter"/>
</dbReference>